<accession>A0ABQ7J753</accession>
<dbReference type="PANTHER" id="PTHR22761">
    <property type="entry name" value="CHARGED MULTIVESICULAR BODY PROTEIN"/>
    <property type="match status" value="1"/>
</dbReference>
<evidence type="ECO:0000256" key="1">
    <source>
        <dbReference type="ARBA" id="ARBA00004608"/>
    </source>
</evidence>
<keyword evidence="8" id="KW-1185">Reference proteome</keyword>
<comment type="caution">
    <text evidence="7">The sequence shown here is derived from an EMBL/GenBank/DDBJ whole genome shotgun (WGS) entry which is preliminary data.</text>
</comment>
<keyword evidence="4" id="KW-0967">Endosome</keyword>
<evidence type="ECO:0000313" key="8">
    <source>
        <dbReference type="Proteomes" id="UP000823046"/>
    </source>
</evidence>
<name>A0ABQ7J753_9APIC</name>
<dbReference type="PANTHER" id="PTHR22761:SF5">
    <property type="entry name" value="CHARGED MULTIVESICULAR BODY PROTEIN 6"/>
    <property type="match status" value="1"/>
</dbReference>
<dbReference type="InterPro" id="IPR005024">
    <property type="entry name" value="Snf7_fam"/>
</dbReference>
<evidence type="ECO:0000256" key="6">
    <source>
        <dbReference type="ARBA" id="ARBA00023136"/>
    </source>
</evidence>
<reference evidence="7 8" key="1">
    <citation type="journal article" date="2020" name="bioRxiv">
        <title>Metabolic contributions of an alphaproteobacterial endosymbiont in the apicomplexan Cardiosporidium cionae.</title>
        <authorList>
            <person name="Hunter E.S."/>
            <person name="Paight C.J."/>
            <person name="Lane C.E."/>
        </authorList>
    </citation>
    <scope>NUCLEOTIDE SEQUENCE [LARGE SCALE GENOMIC DNA]</scope>
    <source>
        <strain evidence="7">ESH_2018</strain>
    </source>
</reference>
<evidence type="ECO:0000256" key="4">
    <source>
        <dbReference type="ARBA" id="ARBA00022753"/>
    </source>
</evidence>
<comment type="similarity">
    <text evidence="2">Belongs to the SNF7 family.</text>
</comment>
<sequence length="215" mass="23625">MGVFSSLPCFFVEVEEVAQRGRVSTDDLAILKLKSQRDLLLIEKRNLLIQVEKDMESARSFLSQKDKNLALIALRKKKHHSQLVIECSKYILQMEELISSVEFAVVQQSVVEALEEGSAALRKIQKELSVDYVSELVGDAIEAKAHFEEINTLLMEAGVSADDPDVISQFEKLAADEAQEVISALPDIPLLTPPLVSQEASSEGVTSSRIAVSAA</sequence>
<keyword evidence="6" id="KW-0472">Membrane</keyword>
<gene>
    <name evidence="7" type="ORF">IE077_000894</name>
</gene>
<keyword evidence="5" id="KW-0653">Protein transport</keyword>
<keyword evidence="3" id="KW-0813">Transport</keyword>
<evidence type="ECO:0000313" key="7">
    <source>
        <dbReference type="EMBL" id="KAF8819520.1"/>
    </source>
</evidence>
<comment type="subcellular location">
    <subcellularLocation>
        <location evidence="1">Endosome membrane</location>
    </subcellularLocation>
</comment>
<protein>
    <submittedName>
        <fullName evidence="7">Charged multivesicular body protein 6-A</fullName>
    </submittedName>
</protein>
<evidence type="ECO:0000256" key="3">
    <source>
        <dbReference type="ARBA" id="ARBA00022448"/>
    </source>
</evidence>
<evidence type="ECO:0000256" key="2">
    <source>
        <dbReference type="ARBA" id="ARBA00006190"/>
    </source>
</evidence>
<organism evidence="7 8">
    <name type="scientific">Cardiosporidium cionae</name>
    <dbReference type="NCBI Taxonomy" id="476202"/>
    <lineage>
        <taxon>Eukaryota</taxon>
        <taxon>Sar</taxon>
        <taxon>Alveolata</taxon>
        <taxon>Apicomplexa</taxon>
        <taxon>Aconoidasida</taxon>
        <taxon>Nephromycida</taxon>
        <taxon>Cardiosporidium</taxon>
    </lineage>
</organism>
<proteinExistence type="inferred from homology"/>
<dbReference type="Proteomes" id="UP000823046">
    <property type="component" value="Unassembled WGS sequence"/>
</dbReference>
<dbReference type="Gene3D" id="1.10.287.1060">
    <property type="entry name" value="ESAT-6-like"/>
    <property type="match status" value="1"/>
</dbReference>
<dbReference type="Pfam" id="PF03357">
    <property type="entry name" value="Snf7"/>
    <property type="match status" value="1"/>
</dbReference>
<evidence type="ECO:0000256" key="5">
    <source>
        <dbReference type="ARBA" id="ARBA00022927"/>
    </source>
</evidence>
<dbReference type="EMBL" id="JADAQX010000714">
    <property type="protein sequence ID" value="KAF8819520.1"/>
    <property type="molecule type" value="Genomic_DNA"/>
</dbReference>